<dbReference type="EMBL" id="MU006220">
    <property type="protein sequence ID" value="KAF2829693.1"/>
    <property type="molecule type" value="Genomic_DNA"/>
</dbReference>
<feature type="transmembrane region" description="Helical" evidence="1">
    <location>
        <begin position="39"/>
        <end position="62"/>
    </location>
</feature>
<name>A0A6A7A953_9PLEO</name>
<feature type="transmembrane region" description="Helical" evidence="1">
    <location>
        <begin position="82"/>
        <end position="111"/>
    </location>
</feature>
<evidence type="ECO:0000313" key="3">
    <source>
        <dbReference type="EMBL" id="KAF2829693.1"/>
    </source>
</evidence>
<dbReference type="Proteomes" id="UP000799424">
    <property type="component" value="Unassembled WGS sequence"/>
</dbReference>
<gene>
    <name evidence="3" type="ORF">CC86DRAFT_173347</name>
</gene>
<dbReference type="InterPro" id="IPR049326">
    <property type="entry name" value="Rhodopsin_dom_fungi"/>
</dbReference>
<sequence>MLFASYVAGATILAVLPSAFLIARYIAKRAKRLPWTVDDTLLVLSLFCLYLVEAAFFVAMLAGHVRQHIYTATKANLRITLIVLWLFRIPMALSITLTRCAITIFFIRMLFTQTFPRLRQIGTVMNQSSASSHM</sequence>
<keyword evidence="1" id="KW-1133">Transmembrane helix</keyword>
<feature type="transmembrane region" description="Helical" evidence="1">
    <location>
        <begin position="6"/>
        <end position="27"/>
    </location>
</feature>
<evidence type="ECO:0000313" key="4">
    <source>
        <dbReference type="Proteomes" id="UP000799424"/>
    </source>
</evidence>
<evidence type="ECO:0000259" key="2">
    <source>
        <dbReference type="Pfam" id="PF20684"/>
    </source>
</evidence>
<keyword evidence="1" id="KW-0812">Transmembrane</keyword>
<dbReference type="Pfam" id="PF20684">
    <property type="entry name" value="Fung_rhodopsin"/>
    <property type="match status" value="1"/>
</dbReference>
<dbReference type="OrthoDB" id="3796902at2759"/>
<proteinExistence type="predicted"/>
<organism evidence="3 4">
    <name type="scientific">Ophiobolus disseminans</name>
    <dbReference type="NCBI Taxonomy" id="1469910"/>
    <lineage>
        <taxon>Eukaryota</taxon>
        <taxon>Fungi</taxon>
        <taxon>Dikarya</taxon>
        <taxon>Ascomycota</taxon>
        <taxon>Pezizomycotina</taxon>
        <taxon>Dothideomycetes</taxon>
        <taxon>Pleosporomycetidae</taxon>
        <taxon>Pleosporales</taxon>
        <taxon>Pleosporineae</taxon>
        <taxon>Phaeosphaeriaceae</taxon>
        <taxon>Ophiobolus</taxon>
    </lineage>
</organism>
<evidence type="ECO:0000256" key="1">
    <source>
        <dbReference type="SAM" id="Phobius"/>
    </source>
</evidence>
<keyword evidence="1" id="KW-0472">Membrane</keyword>
<dbReference type="AlphaFoldDB" id="A0A6A7A953"/>
<accession>A0A6A7A953</accession>
<protein>
    <recommendedName>
        <fullName evidence="2">Rhodopsin domain-containing protein</fullName>
    </recommendedName>
</protein>
<feature type="domain" description="Rhodopsin" evidence="2">
    <location>
        <begin position="23"/>
        <end position="119"/>
    </location>
</feature>
<keyword evidence="4" id="KW-1185">Reference proteome</keyword>
<reference evidence="3" key="1">
    <citation type="journal article" date="2020" name="Stud. Mycol.">
        <title>101 Dothideomycetes genomes: a test case for predicting lifestyles and emergence of pathogens.</title>
        <authorList>
            <person name="Haridas S."/>
            <person name="Albert R."/>
            <person name="Binder M."/>
            <person name="Bloem J."/>
            <person name="Labutti K."/>
            <person name="Salamov A."/>
            <person name="Andreopoulos B."/>
            <person name="Baker S."/>
            <person name="Barry K."/>
            <person name="Bills G."/>
            <person name="Bluhm B."/>
            <person name="Cannon C."/>
            <person name="Castanera R."/>
            <person name="Culley D."/>
            <person name="Daum C."/>
            <person name="Ezra D."/>
            <person name="Gonzalez J."/>
            <person name="Henrissat B."/>
            <person name="Kuo A."/>
            <person name="Liang C."/>
            <person name="Lipzen A."/>
            <person name="Lutzoni F."/>
            <person name="Magnuson J."/>
            <person name="Mondo S."/>
            <person name="Nolan M."/>
            <person name="Ohm R."/>
            <person name="Pangilinan J."/>
            <person name="Park H.-J."/>
            <person name="Ramirez L."/>
            <person name="Alfaro M."/>
            <person name="Sun H."/>
            <person name="Tritt A."/>
            <person name="Yoshinaga Y."/>
            <person name="Zwiers L.-H."/>
            <person name="Turgeon B."/>
            <person name="Goodwin S."/>
            <person name="Spatafora J."/>
            <person name="Crous P."/>
            <person name="Grigoriev I."/>
        </authorList>
    </citation>
    <scope>NUCLEOTIDE SEQUENCE</scope>
    <source>
        <strain evidence="3">CBS 113818</strain>
    </source>
</reference>